<evidence type="ECO:0000256" key="4">
    <source>
        <dbReference type="ARBA" id="ARBA00022679"/>
    </source>
</evidence>
<protein>
    <recommendedName>
        <fullName evidence="8 10">Phosphate acyltransferase</fullName>
        <ecNumber evidence="8 10">2.3.1.274</ecNumber>
    </recommendedName>
    <alternativeName>
        <fullName evidence="10">Acyl-ACP phosphotransacylase</fullName>
    </alternativeName>
    <alternativeName>
        <fullName evidence="10">Acyl-[acyl-carrier-protein]--phosphate acyltransferase</fullName>
    </alternativeName>
    <alternativeName>
        <fullName evidence="10">Phosphate-acyl-ACP acyltransferase</fullName>
    </alternativeName>
</protein>
<evidence type="ECO:0000256" key="9">
    <source>
        <dbReference type="ARBA" id="ARBA00046608"/>
    </source>
</evidence>
<keyword evidence="3 10" id="KW-0444">Lipid biosynthesis</keyword>
<evidence type="ECO:0000256" key="8">
    <source>
        <dbReference type="ARBA" id="ARBA00024069"/>
    </source>
</evidence>
<dbReference type="InterPro" id="IPR012281">
    <property type="entry name" value="Phospholipid_synth_PlsX-like"/>
</dbReference>
<dbReference type="Pfam" id="PF02504">
    <property type="entry name" value="FA_synthesis"/>
    <property type="match status" value="1"/>
</dbReference>
<evidence type="ECO:0000256" key="2">
    <source>
        <dbReference type="ARBA" id="ARBA00022490"/>
    </source>
</evidence>
<comment type="function">
    <text evidence="10">Catalyzes the reversible formation of acyl-phosphate (acyl-PO(4)) from acyl-[acyl-carrier-protein] (acyl-ACP). This enzyme utilizes acyl-ACP as fatty acyl donor, but not acyl-CoA.</text>
</comment>
<keyword evidence="4 10" id="KW-0808">Transferase</keyword>
<reference evidence="12" key="2">
    <citation type="submission" date="2011-03" db="EMBL/GenBank/DDBJ databases">
        <title>The complete genome of Hippea maritima DSM 10411.</title>
        <authorList>
            <consortium name="US DOE Joint Genome Institute (JGI-PGF)"/>
            <person name="Lucas S."/>
            <person name="Copeland A."/>
            <person name="Lapidus A."/>
            <person name="Bruce D."/>
            <person name="Goodwin L."/>
            <person name="Pitluck S."/>
            <person name="Peters L."/>
            <person name="Kyrpides N."/>
            <person name="Mavromatis K."/>
            <person name="Pagani I."/>
            <person name="Ivanova N."/>
            <person name="Mikhailova N."/>
            <person name="Lu M."/>
            <person name="Detter J.C."/>
            <person name="Tapia R."/>
            <person name="Han C."/>
            <person name="Land M."/>
            <person name="Hauser L."/>
            <person name="Markowitz V."/>
            <person name="Cheng J.-F."/>
            <person name="Hugenholtz P."/>
            <person name="Woyke T."/>
            <person name="Wu D."/>
            <person name="Spring S."/>
            <person name="Schroeder M."/>
            <person name="Brambilla E."/>
            <person name="Klenk H.-P."/>
            <person name="Eisen J.A."/>
        </authorList>
    </citation>
    <scope>NUCLEOTIDE SEQUENCE [LARGE SCALE GENOMIC DNA]</scope>
    <source>
        <strain evidence="12">ATCC 700847 / DSM 10411 / MH2</strain>
    </source>
</reference>
<comment type="pathway">
    <text evidence="10">Lipid metabolism; phospholipid metabolism.</text>
</comment>
<comment type="catalytic activity">
    <reaction evidence="1 10">
        <text>a fatty acyl-[ACP] + phosphate = an acyl phosphate + holo-[ACP]</text>
        <dbReference type="Rhea" id="RHEA:42292"/>
        <dbReference type="Rhea" id="RHEA-COMP:9685"/>
        <dbReference type="Rhea" id="RHEA-COMP:14125"/>
        <dbReference type="ChEBI" id="CHEBI:43474"/>
        <dbReference type="ChEBI" id="CHEBI:59918"/>
        <dbReference type="ChEBI" id="CHEBI:64479"/>
        <dbReference type="ChEBI" id="CHEBI:138651"/>
        <dbReference type="EC" id="2.3.1.274"/>
    </reaction>
</comment>
<dbReference type="eggNOG" id="COG0416">
    <property type="taxonomic scope" value="Bacteria"/>
</dbReference>
<dbReference type="UniPathway" id="UPA00085"/>
<dbReference type="InParanoid" id="F2LWZ4"/>
<dbReference type="InterPro" id="IPR003664">
    <property type="entry name" value="FA_synthesis"/>
</dbReference>
<evidence type="ECO:0000256" key="7">
    <source>
        <dbReference type="ARBA" id="ARBA00023264"/>
    </source>
</evidence>
<keyword evidence="5 10" id="KW-0443">Lipid metabolism</keyword>
<evidence type="ECO:0000256" key="6">
    <source>
        <dbReference type="ARBA" id="ARBA00023209"/>
    </source>
</evidence>
<comment type="subunit">
    <text evidence="9 10">Homodimer. Probably interacts with PlsY.</text>
</comment>
<dbReference type="NCBIfam" id="TIGR00182">
    <property type="entry name" value="plsX"/>
    <property type="match status" value="1"/>
</dbReference>
<dbReference type="Proteomes" id="UP000008139">
    <property type="component" value="Chromosome"/>
</dbReference>
<dbReference type="HOGENOM" id="CLU_039379_1_1_7"/>
<organism evidence="11 12">
    <name type="scientific">Hippea maritima (strain ATCC 700847 / DSM 10411 / MH2)</name>
    <dbReference type="NCBI Taxonomy" id="760142"/>
    <lineage>
        <taxon>Bacteria</taxon>
        <taxon>Pseudomonadati</taxon>
        <taxon>Campylobacterota</taxon>
        <taxon>Desulfurellia</taxon>
        <taxon>Desulfurellales</taxon>
        <taxon>Hippeaceae</taxon>
        <taxon>Hippea</taxon>
    </lineage>
</organism>
<dbReference type="EC" id="2.3.1.274" evidence="8 10"/>
<comment type="subcellular location">
    <subcellularLocation>
        <location evidence="10">Cytoplasm</location>
    </subcellularLocation>
    <text evidence="10">Associated with the membrane possibly through PlsY.</text>
</comment>
<dbReference type="FunCoup" id="F2LWZ4">
    <property type="interactions" value="261"/>
</dbReference>
<gene>
    <name evidence="10" type="primary">plsX</name>
    <name evidence="11" type="ordered locus">Hipma_1216</name>
</gene>
<dbReference type="STRING" id="760142.Hipma_1216"/>
<dbReference type="GO" id="GO:0008654">
    <property type="term" value="P:phospholipid biosynthetic process"/>
    <property type="evidence" value="ECO:0007669"/>
    <property type="project" value="UniProtKB-KW"/>
</dbReference>
<dbReference type="Gene3D" id="3.40.718.10">
    <property type="entry name" value="Isopropylmalate Dehydrogenase"/>
    <property type="match status" value="1"/>
</dbReference>
<evidence type="ECO:0000256" key="1">
    <source>
        <dbReference type="ARBA" id="ARBA00001232"/>
    </source>
</evidence>
<dbReference type="SUPFAM" id="SSF53659">
    <property type="entry name" value="Isocitrate/Isopropylmalate dehydrogenase-like"/>
    <property type="match status" value="1"/>
</dbReference>
<evidence type="ECO:0000313" key="11">
    <source>
        <dbReference type="EMBL" id="AEA34178.1"/>
    </source>
</evidence>
<evidence type="ECO:0000313" key="12">
    <source>
        <dbReference type="Proteomes" id="UP000008139"/>
    </source>
</evidence>
<dbReference type="AlphaFoldDB" id="F2LWZ4"/>
<accession>F2LWZ4</accession>
<dbReference type="PANTHER" id="PTHR30100">
    <property type="entry name" value="FATTY ACID/PHOSPHOLIPID SYNTHESIS PROTEIN PLSX"/>
    <property type="match status" value="1"/>
</dbReference>
<dbReference type="GO" id="GO:0005737">
    <property type="term" value="C:cytoplasm"/>
    <property type="evidence" value="ECO:0007669"/>
    <property type="project" value="UniProtKB-SubCell"/>
</dbReference>
<dbReference type="GO" id="GO:0043811">
    <property type="term" value="F:phosphate:acyl-[acyl carrier protein] acyltransferase activity"/>
    <property type="evidence" value="ECO:0007669"/>
    <property type="project" value="UniProtKB-UniRule"/>
</dbReference>
<dbReference type="HAMAP" id="MF_00019">
    <property type="entry name" value="PlsX"/>
    <property type="match status" value="1"/>
</dbReference>
<evidence type="ECO:0000256" key="10">
    <source>
        <dbReference type="HAMAP-Rule" id="MF_00019"/>
    </source>
</evidence>
<name>F2LWZ4_HIPMA</name>
<sequence length="343" mass="37143">MISVAVDAYGGDHAPQEVIKGIEFALRENSDLFVYLVGKEGELKGFIKGFEDSFRKRINIVDAPQVVRMSDKPSQALRLKNSSMAVGINLVKEGKADAFMTAGNSGAAMALAMFTLGRIKGVSRPAIATLLPTLEGQMLMLDVGANVDCKPQHLLEFSIMGYVYAKHVAGIDNPRVAVLSNGSEPGKGNQLTLSSYDLLSKSRLNFIGNIEGDEIYKGRADVVVCDGFVGNVVLKVSESIPDLIIEFLKEEIKRSFWYKIGFLLAKPAFRVLKSKTDYSSFGGAPLLGVRGSCIISHGRSNGVAIKNAILKAVKFSKEKVNDKIESAMEGCFVLKELKGAVRT</sequence>
<dbReference type="KEGG" id="hmr:Hipma_1216"/>
<dbReference type="EMBL" id="CP002606">
    <property type="protein sequence ID" value="AEA34178.1"/>
    <property type="molecule type" value="Genomic_DNA"/>
</dbReference>
<evidence type="ECO:0000256" key="5">
    <source>
        <dbReference type="ARBA" id="ARBA00023098"/>
    </source>
</evidence>
<evidence type="ECO:0000256" key="3">
    <source>
        <dbReference type="ARBA" id="ARBA00022516"/>
    </source>
</evidence>
<dbReference type="PIRSF" id="PIRSF002465">
    <property type="entry name" value="Phsphlp_syn_PlsX"/>
    <property type="match status" value="1"/>
</dbReference>
<dbReference type="GO" id="GO:0006633">
    <property type="term" value="P:fatty acid biosynthetic process"/>
    <property type="evidence" value="ECO:0007669"/>
    <property type="project" value="UniProtKB-UniRule"/>
</dbReference>
<proteinExistence type="inferred from homology"/>
<keyword evidence="6 10" id="KW-0594">Phospholipid biosynthesis</keyword>
<keyword evidence="2 10" id="KW-0963">Cytoplasm</keyword>
<keyword evidence="12" id="KW-1185">Reference proteome</keyword>
<keyword evidence="7 10" id="KW-1208">Phospholipid metabolism</keyword>
<reference evidence="11 12" key="1">
    <citation type="journal article" date="2011" name="Stand. Genomic Sci.">
        <title>Complete genome sequence of the thermophilic sulfur-reducer Hippea maritima type strain (MH(2)).</title>
        <authorList>
            <person name="Huntemann M."/>
            <person name="Lu M."/>
            <person name="Nolan M."/>
            <person name="Lapidus A."/>
            <person name="Lucas S."/>
            <person name="Hammon N."/>
            <person name="Deshpande S."/>
            <person name="Cheng J.F."/>
            <person name="Tapia R."/>
            <person name="Han C."/>
            <person name="Goodwin L."/>
            <person name="Pitluck S."/>
            <person name="Liolios K."/>
            <person name="Pagani I."/>
            <person name="Ivanova N."/>
            <person name="Ovchinikova G."/>
            <person name="Pati A."/>
            <person name="Chen A."/>
            <person name="Palaniappan K."/>
            <person name="Land M."/>
            <person name="Hauser L."/>
            <person name="Jeffries C.D."/>
            <person name="Detter J.C."/>
            <person name="Brambilla E.M."/>
            <person name="Rohde M."/>
            <person name="Spring S."/>
            <person name="Goker M."/>
            <person name="Woyke T."/>
            <person name="Bristow J."/>
            <person name="Eisen J.A."/>
            <person name="Markowitz V."/>
            <person name="Hugenholtz P."/>
            <person name="Kyrpides N.C."/>
            <person name="Klenk H.P."/>
            <person name="Mavromatis K."/>
        </authorList>
    </citation>
    <scope>NUCLEOTIDE SEQUENCE [LARGE SCALE GENOMIC DNA]</scope>
    <source>
        <strain evidence="12">ATCC 700847 / DSM 10411 / MH2</strain>
    </source>
</reference>
<dbReference type="PANTHER" id="PTHR30100:SF1">
    <property type="entry name" value="PHOSPHATE ACYLTRANSFERASE"/>
    <property type="match status" value="1"/>
</dbReference>
<comment type="similarity">
    <text evidence="10">Belongs to the PlsX family.</text>
</comment>
<keyword evidence="11" id="KW-0012">Acyltransferase</keyword>